<evidence type="ECO:0000259" key="6">
    <source>
        <dbReference type="PROSITE" id="PS50977"/>
    </source>
</evidence>
<gene>
    <name evidence="7" type="ORF">FV141_00055</name>
</gene>
<keyword evidence="1" id="KW-0805">Transcription regulation</keyword>
<feature type="region of interest" description="Disordered" evidence="5">
    <location>
        <begin position="1"/>
        <end position="20"/>
    </location>
</feature>
<keyword evidence="2 4" id="KW-0238">DNA-binding</keyword>
<evidence type="ECO:0000256" key="4">
    <source>
        <dbReference type="PROSITE-ProRule" id="PRU00335"/>
    </source>
</evidence>
<dbReference type="InterPro" id="IPR023772">
    <property type="entry name" value="DNA-bd_HTH_TetR-type_CS"/>
</dbReference>
<organism evidence="7 8">
    <name type="scientific">Dermacoccus abyssi</name>
    <dbReference type="NCBI Taxonomy" id="322596"/>
    <lineage>
        <taxon>Bacteria</taxon>
        <taxon>Bacillati</taxon>
        <taxon>Actinomycetota</taxon>
        <taxon>Actinomycetes</taxon>
        <taxon>Micrococcales</taxon>
        <taxon>Dermacoccaceae</taxon>
        <taxon>Dermacoccus</taxon>
    </lineage>
</organism>
<keyword evidence="3" id="KW-0804">Transcription</keyword>
<evidence type="ECO:0000256" key="2">
    <source>
        <dbReference type="ARBA" id="ARBA00023125"/>
    </source>
</evidence>
<dbReference type="PROSITE" id="PS50977">
    <property type="entry name" value="HTH_TETR_2"/>
    <property type="match status" value="1"/>
</dbReference>
<protein>
    <submittedName>
        <fullName evidence="7">TetR/AcrR family transcriptional regulator</fullName>
    </submittedName>
</protein>
<dbReference type="InterPro" id="IPR009057">
    <property type="entry name" value="Homeodomain-like_sf"/>
</dbReference>
<dbReference type="PANTHER" id="PTHR47506:SF1">
    <property type="entry name" value="HTH-TYPE TRANSCRIPTIONAL REGULATOR YJDC"/>
    <property type="match status" value="1"/>
</dbReference>
<dbReference type="EMBL" id="CP043031">
    <property type="protein sequence ID" value="QEH92115.1"/>
    <property type="molecule type" value="Genomic_DNA"/>
</dbReference>
<evidence type="ECO:0000313" key="8">
    <source>
        <dbReference type="Proteomes" id="UP000323565"/>
    </source>
</evidence>
<dbReference type="SUPFAM" id="SSF48498">
    <property type="entry name" value="Tetracyclin repressor-like, C-terminal domain"/>
    <property type="match status" value="1"/>
</dbReference>
<accession>A0ABX5Z540</accession>
<feature type="domain" description="HTH tetR-type" evidence="6">
    <location>
        <begin position="21"/>
        <end position="81"/>
    </location>
</feature>
<evidence type="ECO:0000256" key="3">
    <source>
        <dbReference type="ARBA" id="ARBA00023163"/>
    </source>
</evidence>
<dbReference type="Pfam" id="PF00440">
    <property type="entry name" value="TetR_N"/>
    <property type="match status" value="1"/>
</dbReference>
<name>A0ABX5Z540_9MICO</name>
<reference evidence="7 8" key="1">
    <citation type="submission" date="2019-08" db="EMBL/GenBank/DDBJ databases">
        <title>Dermacoccus abyssi strain HZAU 226, whole genome Nanopore sequencing project.</title>
        <authorList>
            <person name="Guo A."/>
            <person name="Zhang X."/>
            <person name="Ruan Y."/>
            <person name="Liu W."/>
            <person name="Chen Q."/>
            <person name="Gu L."/>
        </authorList>
    </citation>
    <scope>NUCLEOTIDE SEQUENCE [LARGE SCALE GENOMIC DNA]</scope>
    <source>
        <strain evidence="7 8">HZAU 226</strain>
    </source>
</reference>
<dbReference type="Gene3D" id="1.10.357.10">
    <property type="entry name" value="Tetracycline Repressor, domain 2"/>
    <property type="match status" value="1"/>
</dbReference>
<feature type="DNA-binding region" description="H-T-H motif" evidence="4">
    <location>
        <begin position="44"/>
        <end position="63"/>
    </location>
</feature>
<evidence type="ECO:0000256" key="1">
    <source>
        <dbReference type="ARBA" id="ARBA00023015"/>
    </source>
</evidence>
<proteinExistence type="predicted"/>
<dbReference type="PANTHER" id="PTHR47506">
    <property type="entry name" value="TRANSCRIPTIONAL REGULATORY PROTEIN"/>
    <property type="match status" value="1"/>
</dbReference>
<dbReference type="InterPro" id="IPR001647">
    <property type="entry name" value="HTH_TetR"/>
</dbReference>
<dbReference type="SUPFAM" id="SSF46689">
    <property type="entry name" value="Homeodomain-like"/>
    <property type="match status" value="1"/>
</dbReference>
<keyword evidence="8" id="KW-1185">Reference proteome</keyword>
<evidence type="ECO:0000313" key="7">
    <source>
        <dbReference type="EMBL" id="QEH92115.1"/>
    </source>
</evidence>
<dbReference type="InterPro" id="IPR036271">
    <property type="entry name" value="Tet_transcr_reg_TetR-rel_C_sf"/>
</dbReference>
<dbReference type="Proteomes" id="UP000323565">
    <property type="component" value="Chromosome"/>
</dbReference>
<evidence type="ECO:0000256" key="5">
    <source>
        <dbReference type="SAM" id="MobiDB-lite"/>
    </source>
</evidence>
<dbReference type="Gene3D" id="1.10.10.60">
    <property type="entry name" value="Homeodomain-like"/>
    <property type="match status" value="1"/>
</dbReference>
<dbReference type="PROSITE" id="PS01081">
    <property type="entry name" value="HTH_TETR_1"/>
    <property type="match status" value="1"/>
</dbReference>
<sequence>MLYRSDHYGKRYASTSGRPRSFDPDEALQRALMTFWAHGYEGASMKLLQEATGLSAPQLYRAFESKERLFESAVALYQEEYGFGVADSLPVIDALTDYLDRAAREFTSEPGLGCLVSTGLLTTGRDAEAAAAVVRAERDQALTALSTRLAKAVADGELSESVDVRGLTRTIGALIQGMSVQARDGATREDLGRLVATVRDLLVTSVNRPASI</sequence>